<comment type="caution">
    <text evidence="2">The sequence shown here is derived from an EMBL/GenBank/DDBJ whole genome shotgun (WGS) entry which is preliminary data.</text>
</comment>
<dbReference type="AlphaFoldDB" id="A0A314UCC4"/>
<evidence type="ECO:0000256" key="1">
    <source>
        <dbReference type="SAM" id="MobiDB-lite"/>
    </source>
</evidence>
<dbReference type="STRING" id="2094558.A0A314UCC4"/>
<feature type="compositionally biased region" description="Polar residues" evidence="1">
    <location>
        <begin position="32"/>
        <end position="50"/>
    </location>
</feature>
<dbReference type="EMBL" id="PJQY01003724">
    <property type="protein sequence ID" value="PQM35063.1"/>
    <property type="molecule type" value="Genomic_DNA"/>
</dbReference>
<dbReference type="Proteomes" id="UP000250321">
    <property type="component" value="Unassembled WGS sequence"/>
</dbReference>
<reference evidence="2 3" key="1">
    <citation type="submission" date="2018-02" db="EMBL/GenBank/DDBJ databases">
        <title>Draft genome of wild Prunus yedoensis var. nudiflora.</title>
        <authorList>
            <person name="Baek S."/>
            <person name="Kim J.-H."/>
            <person name="Choi K."/>
            <person name="Kim G.-B."/>
            <person name="Cho A."/>
            <person name="Jang H."/>
            <person name="Shin C.-H."/>
            <person name="Yu H.-J."/>
            <person name="Mun J.-H."/>
        </authorList>
    </citation>
    <scope>NUCLEOTIDE SEQUENCE [LARGE SCALE GENOMIC DNA]</scope>
    <source>
        <strain evidence="3">cv. Jeju island</strain>
        <tissue evidence="2">Leaf</tissue>
    </source>
</reference>
<gene>
    <name evidence="2" type="ORF">Pyn_07436</name>
</gene>
<sequence>MHSPSPIRRTHRHTTNRNTTNRKATNRNTTNSHPSIRSTSPGTYHVTNSISNHSPSSKPHSASLLPPSAESPSSTPPPAPAGPAGSPESPTAEVPSPPPPSGSYAPGWASRAAIAGTALAGALFAVVLA</sequence>
<evidence type="ECO:0000313" key="3">
    <source>
        <dbReference type="Proteomes" id="UP000250321"/>
    </source>
</evidence>
<feature type="compositionally biased region" description="Low complexity" evidence="1">
    <location>
        <begin position="82"/>
        <end position="94"/>
    </location>
</feature>
<name>A0A314UCC4_PRUYE</name>
<keyword evidence="3" id="KW-1185">Reference proteome</keyword>
<proteinExistence type="predicted"/>
<feature type="compositionally biased region" description="Low complexity" evidence="1">
    <location>
        <begin position="51"/>
        <end position="73"/>
    </location>
</feature>
<organism evidence="2 3">
    <name type="scientific">Prunus yedoensis var. nudiflora</name>
    <dbReference type="NCBI Taxonomy" id="2094558"/>
    <lineage>
        <taxon>Eukaryota</taxon>
        <taxon>Viridiplantae</taxon>
        <taxon>Streptophyta</taxon>
        <taxon>Embryophyta</taxon>
        <taxon>Tracheophyta</taxon>
        <taxon>Spermatophyta</taxon>
        <taxon>Magnoliopsida</taxon>
        <taxon>eudicotyledons</taxon>
        <taxon>Gunneridae</taxon>
        <taxon>Pentapetalae</taxon>
        <taxon>rosids</taxon>
        <taxon>fabids</taxon>
        <taxon>Rosales</taxon>
        <taxon>Rosaceae</taxon>
        <taxon>Amygdaloideae</taxon>
        <taxon>Amygdaleae</taxon>
        <taxon>Prunus</taxon>
    </lineage>
</organism>
<protein>
    <submittedName>
        <fullName evidence="2">Classical arabinogalactan protein 4</fullName>
    </submittedName>
</protein>
<accession>A0A314UCC4</accession>
<evidence type="ECO:0000313" key="2">
    <source>
        <dbReference type="EMBL" id="PQM35063.1"/>
    </source>
</evidence>
<feature type="region of interest" description="Disordered" evidence="1">
    <location>
        <begin position="1"/>
        <end position="107"/>
    </location>
</feature>
<feature type="compositionally biased region" description="Low complexity" evidence="1">
    <location>
        <begin position="16"/>
        <end position="31"/>
    </location>
</feature>